<dbReference type="PRINTS" id="PR01225">
    <property type="entry name" value="EXPANSNFAMLY"/>
</dbReference>
<dbReference type="AlphaFoldDB" id="A0A8T0H142"/>
<evidence type="ECO:0000259" key="4">
    <source>
        <dbReference type="PROSITE" id="PS50842"/>
    </source>
</evidence>
<reference evidence="5" key="1">
    <citation type="submission" date="2020-06" db="EMBL/GenBank/DDBJ databases">
        <title>WGS assembly of Ceratodon purpureus strain R40.</title>
        <authorList>
            <person name="Carey S.B."/>
            <person name="Jenkins J."/>
            <person name="Shu S."/>
            <person name="Lovell J.T."/>
            <person name="Sreedasyam A."/>
            <person name="Maumus F."/>
            <person name="Tiley G.P."/>
            <person name="Fernandez-Pozo N."/>
            <person name="Barry K."/>
            <person name="Chen C."/>
            <person name="Wang M."/>
            <person name="Lipzen A."/>
            <person name="Daum C."/>
            <person name="Saski C.A."/>
            <person name="Payton A.C."/>
            <person name="Mcbreen J.C."/>
            <person name="Conrad R.E."/>
            <person name="Kollar L.M."/>
            <person name="Olsson S."/>
            <person name="Huttunen S."/>
            <person name="Landis J.B."/>
            <person name="Wickett N.J."/>
            <person name="Johnson M.G."/>
            <person name="Rensing S.A."/>
            <person name="Grimwood J."/>
            <person name="Schmutz J."/>
            <person name="Mcdaniel S.F."/>
        </authorList>
    </citation>
    <scope>NUCLEOTIDE SEQUENCE</scope>
    <source>
        <strain evidence="5">R40</strain>
    </source>
</reference>
<dbReference type="InterPro" id="IPR009009">
    <property type="entry name" value="RlpA-like_DPBB"/>
</dbReference>
<comment type="function">
    <text evidence="3">Causes loosening and extension of plant cell walls by disrupting non-covalent bonding between cellulose microfibrils and matrix glucans. No enzymatic activity has been found.</text>
</comment>
<gene>
    <name evidence="5" type="ORF">KC19_8G159300</name>
</gene>
<dbReference type="Gene3D" id="2.40.40.10">
    <property type="entry name" value="RlpA-like domain"/>
    <property type="match status" value="1"/>
</dbReference>
<dbReference type="EMBL" id="CM026429">
    <property type="protein sequence ID" value="KAG0565050.1"/>
    <property type="molecule type" value="Genomic_DNA"/>
</dbReference>
<keyword evidence="2 3" id="KW-0732">Signal</keyword>
<dbReference type="GO" id="GO:0005576">
    <property type="term" value="C:extracellular region"/>
    <property type="evidence" value="ECO:0007669"/>
    <property type="project" value="InterPro"/>
</dbReference>
<dbReference type="GO" id="GO:0016020">
    <property type="term" value="C:membrane"/>
    <property type="evidence" value="ECO:0007669"/>
    <property type="project" value="UniProtKB-SubCell"/>
</dbReference>
<comment type="subcellular location">
    <subcellularLocation>
        <location evidence="3">Secreted</location>
        <location evidence="3">Cell wall</location>
    </subcellularLocation>
    <subcellularLocation>
        <location evidence="3">Membrane</location>
        <topology evidence="3">Peripheral membrane protein</topology>
    </subcellularLocation>
</comment>
<feature type="domain" description="Expansin-like EG45" evidence="4">
    <location>
        <begin position="52"/>
        <end position="154"/>
    </location>
</feature>
<evidence type="ECO:0000313" key="5">
    <source>
        <dbReference type="EMBL" id="KAG0565050.1"/>
    </source>
</evidence>
<dbReference type="PROSITE" id="PS50842">
    <property type="entry name" value="EXPANSIN_EG45"/>
    <property type="match status" value="1"/>
</dbReference>
<dbReference type="InterPro" id="IPR002963">
    <property type="entry name" value="Expansin"/>
</dbReference>
<evidence type="ECO:0000256" key="2">
    <source>
        <dbReference type="ARBA" id="ARBA00022729"/>
    </source>
</evidence>
<accession>A0A8T0H142</accession>
<feature type="chain" id="PRO_5035961832" description="Expansin" evidence="3">
    <location>
        <begin position="26"/>
        <end position="315"/>
    </location>
</feature>
<comment type="similarity">
    <text evidence="3">Belongs to the expansin family. Expansin A subfamily.</text>
</comment>
<organism evidence="5 6">
    <name type="scientific">Ceratodon purpureus</name>
    <name type="common">Fire moss</name>
    <name type="synonym">Dicranum purpureum</name>
    <dbReference type="NCBI Taxonomy" id="3225"/>
    <lineage>
        <taxon>Eukaryota</taxon>
        <taxon>Viridiplantae</taxon>
        <taxon>Streptophyta</taxon>
        <taxon>Embryophyta</taxon>
        <taxon>Bryophyta</taxon>
        <taxon>Bryophytina</taxon>
        <taxon>Bryopsida</taxon>
        <taxon>Dicranidae</taxon>
        <taxon>Pseudoditrichales</taxon>
        <taxon>Ditrichaceae</taxon>
        <taxon>Ceratodon</taxon>
    </lineage>
</organism>
<keyword evidence="3" id="KW-0961">Cell wall biogenesis/degradation</keyword>
<dbReference type="CDD" id="cd22274">
    <property type="entry name" value="DPBB_EXPA_N"/>
    <property type="match status" value="1"/>
</dbReference>
<dbReference type="InterPro" id="IPR007112">
    <property type="entry name" value="Expansin/allergen_DPBB_dom"/>
</dbReference>
<dbReference type="InterPro" id="IPR036908">
    <property type="entry name" value="RlpA-like_sf"/>
</dbReference>
<dbReference type="SMART" id="SM00837">
    <property type="entry name" value="DPBB_1"/>
    <property type="match status" value="1"/>
</dbReference>
<keyword evidence="3" id="KW-0134">Cell wall</keyword>
<evidence type="ECO:0000256" key="3">
    <source>
        <dbReference type="RuleBase" id="RU365023"/>
    </source>
</evidence>
<protein>
    <recommendedName>
        <fullName evidence="3">Expansin</fullName>
    </recommendedName>
</protein>
<sequence>MAMVVGIMSTWGVAMVLVMGVCVEAGSSFMAGGWGYAHATYYGGADASGTQGGACGFGNLYSTGYGTNTAALSAALFNTGLSCGSCYELACDPNGSKYCLPGGRTVTVTATNFCPHGSLGGWCDSPKQHFDLAHPMFVSLAKEVGGVIPIKYRRWAAIPSLISMSLDVLQSFPQFFHDVEHMLESVGSSCTENINVLAHVQGSLHQIWRHALHPQRKPLVHSGSRHQRRRRRRCAAAVHQGLQDPMGAHVTQLGIDVAVHRQQQHEGAGALLQGHHQRRIRGHLHRRSSRQLAIWPDVRRLQLLTPTPDGAVATT</sequence>
<dbReference type="GO" id="GO:0009664">
    <property type="term" value="P:plant-type cell wall organization"/>
    <property type="evidence" value="ECO:0007669"/>
    <property type="project" value="InterPro"/>
</dbReference>
<dbReference type="SUPFAM" id="SSF50685">
    <property type="entry name" value="Barwin-like endoglucanases"/>
    <property type="match status" value="1"/>
</dbReference>
<feature type="signal peptide" evidence="3">
    <location>
        <begin position="1"/>
        <end position="25"/>
    </location>
</feature>
<dbReference type="PRINTS" id="PR01226">
    <property type="entry name" value="EXPANSIN"/>
</dbReference>
<comment type="caution">
    <text evidence="5">The sequence shown here is derived from an EMBL/GenBank/DDBJ whole genome shotgun (WGS) entry which is preliminary data.</text>
</comment>
<dbReference type="InterPro" id="IPR007118">
    <property type="entry name" value="Expan_Lol_pI"/>
</dbReference>
<keyword evidence="6" id="KW-1185">Reference proteome</keyword>
<dbReference type="PANTHER" id="PTHR31867">
    <property type="entry name" value="EXPANSIN-A15"/>
    <property type="match status" value="1"/>
</dbReference>
<evidence type="ECO:0000256" key="1">
    <source>
        <dbReference type="ARBA" id="ARBA00022525"/>
    </source>
</evidence>
<name>A0A8T0H142_CERPU</name>
<dbReference type="Proteomes" id="UP000822688">
    <property type="component" value="Chromosome 8"/>
</dbReference>
<keyword evidence="1 3" id="KW-0964">Secreted</keyword>
<dbReference type="Pfam" id="PF03330">
    <property type="entry name" value="DPBB_1"/>
    <property type="match status" value="1"/>
</dbReference>
<proteinExistence type="inferred from homology"/>
<evidence type="ECO:0000313" key="6">
    <source>
        <dbReference type="Proteomes" id="UP000822688"/>
    </source>
</evidence>